<proteinExistence type="inferred from homology"/>
<dbReference type="PIRSF" id="PIRSF003078">
    <property type="entry name" value="GidB"/>
    <property type="match status" value="1"/>
</dbReference>
<comment type="catalytic activity">
    <reaction evidence="6">
        <text>guanosine(527) in 16S rRNA + S-adenosyl-L-methionine = N(7)-methylguanosine(527) in 16S rRNA + S-adenosyl-L-homocysteine</text>
        <dbReference type="Rhea" id="RHEA:42732"/>
        <dbReference type="Rhea" id="RHEA-COMP:10209"/>
        <dbReference type="Rhea" id="RHEA-COMP:10210"/>
        <dbReference type="ChEBI" id="CHEBI:57856"/>
        <dbReference type="ChEBI" id="CHEBI:59789"/>
        <dbReference type="ChEBI" id="CHEBI:74269"/>
        <dbReference type="ChEBI" id="CHEBI:74480"/>
        <dbReference type="EC" id="2.1.1.170"/>
    </reaction>
</comment>
<dbReference type="PANTHER" id="PTHR31760">
    <property type="entry name" value="S-ADENOSYL-L-METHIONINE-DEPENDENT METHYLTRANSFERASES SUPERFAMILY PROTEIN"/>
    <property type="match status" value="1"/>
</dbReference>
<evidence type="ECO:0000256" key="3">
    <source>
        <dbReference type="ARBA" id="ARBA00022603"/>
    </source>
</evidence>
<dbReference type="GO" id="GO:0070043">
    <property type="term" value="F:rRNA (guanine-N7-)-methyltransferase activity"/>
    <property type="evidence" value="ECO:0007669"/>
    <property type="project" value="UniProtKB-UniRule"/>
</dbReference>
<protein>
    <recommendedName>
        <fullName evidence="6">Ribosomal RNA small subunit methyltransferase G</fullName>
        <ecNumber evidence="6">2.1.1.170</ecNumber>
    </recommendedName>
    <alternativeName>
        <fullName evidence="6">16S rRNA 7-methylguanosine methyltransferase</fullName>
        <shortName evidence="6">16S rRNA m7G methyltransferase</shortName>
    </alternativeName>
</protein>
<keyword evidence="3 6" id="KW-0489">Methyltransferase</keyword>
<dbReference type="Proteomes" id="UP000309550">
    <property type="component" value="Unassembled WGS sequence"/>
</dbReference>
<comment type="function">
    <text evidence="6">Specifically methylates the N7 position of guanine in position 527 of 16S rRNA.</text>
</comment>
<evidence type="ECO:0000256" key="5">
    <source>
        <dbReference type="ARBA" id="ARBA00022691"/>
    </source>
</evidence>
<keyword evidence="8" id="KW-1185">Reference proteome</keyword>
<evidence type="ECO:0000256" key="4">
    <source>
        <dbReference type="ARBA" id="ARBA00022679"/>
    </source>
</evidence>
<dbReference type="SUPFAM" id="SSF53335">
    <property type="entry name" value="S-adenosyl-L-methionine-dependent methyltransferases"/>
    <property type="match status" value="1"/>
</dbReference>
<keyword evidence="2 6" id="KW-0698">rRNA processing</keyword>
<dbReference type="PANTHER" id="PTHR31760:SF0">
    <property type="entry name" value="S-ADENOSYL-L-METHIONINE-DEPENDENT METHYLTRANSFERASES SUPERFAMILY PROTEIN"/>
    <property type="match status" value="1"/>
</dbReference>
<dbReference type="AlphaFoldDB" id="A0A5S3PEY4"/>
<dbReference type="GO" id="GO:0005829">
    <property type="term" value="C:cytosol"/>
    <property type="evidence" value="ECO:0007669"/>
    <property type="project" value="TreeGrafter"/>
</dbReference>
<evidence type="ECO:0000313" key="8">
    <source>
        <dbReference type="Proteomes" id="UP000309550"/>
    </source>
</evidence>
<evidence type="ECO:0000256" key="2">
    <source>
        <dbReference type="ARBA" id="ARBA00022552"/>
    </source>
</evidence>
<keyword evidence="4 6" id="KW-0808">Transferase</keyword>
<dbReference type="Pfam" id="PF02527">
    <property type="entry name" value="GidB"/>
    <property type="match status" value="1"/>
</dbReference>
<dbReference type="RefSeq" id="WP_138662146.1">
    <property type="nucleotide sequence ID" value="NZ_VANS01000002.1"/>
</dbReference>
<dbReference type="Gene3D" id="3.40.50.150">
    <property type="entry name" value="Vaccinia Virus protein VP39"/>
    <property type="match status" value="1"/>
</dbReference>
<dbReference type="HAMAP" id="MF_00074">
    <property type="entry name" value="16SrRNA_methyltr_G"/>
    <property type="match status" value="1"/>
</dbReference>
<dbReference type="InterPro" id="IPR029063">
    <property type="entry name" value="SAM-dependent_MTases_sf"/>
</dbReference>
<sequence length="204" mass="22600">MSVEWQETFNVSRETYDDLTRYAELVGRWTQKINLISKASLQDIWQRHIWDSAQIYDLGEPKGTWLDIGSGGGFPGIVVAIMAKRDNPARKVVLVESDQRKAAFLRTVIRELQLNASVEATRIEALDPAGATVVSARALASLSQLLGFADRHLQKGGSAIFMKGAQWQNELSEAQSAWSFDHQAHTSQTDPTAAVLLIKGIHRA</sequence>
<comment type="similarity">
    <text evidence="6">Belongs to the methyltransferase superfamily. RNA methyltransferase RsmG family.</text>
</comment>
<evidence type="ECO:0000256" key="1">
    <source>
        <dbReference type="ARBA" id="ARBA00022490"/>
    </source>
</evidence>
<comment type="caution">
    <text evidence="7">The sequence shown here is derived from an EMBL/GenBank/DDBJ whole genome shotgun (WGS) entry which is preliminary data.</text>
</comment>
<comment type="caution">
    <text evidence="6">Lacks conserved residue(s) required for the propagation of feature annotation.</text>
</comment>
<name>A0A5S3PEY4_9RHOB</name>
<evidence type="ECO:0000256" key="6">
    <source>
        <dbReference type="HAMAP-Rule" id="MF_00074"/>
    </source>
</evidence>
<dbReference type="OrthoDB" id="9808773at2"/>
<keyword evidence="1 6" id="KW-0963">Cytoplasm</keyword>
<reference evidence="7 8" key="1">
    <citation type="submission" date="2019-05" db="EMBL/GenBank/DDBJ databases">
        <title>Sulfitobacter sabulilitoris sp. nov., isolated from a marine sand.</title>
        <authorList>
            <person name="Yoon J.-H."/>
        </authorList>
    </citation>
    <scope>NUCLEOTIDE SEQUENCE [LARGE SCALE GENOMIC DNA]</scope>
    <source>
        <strain evidence="7 8">HSMS-29</strain>
    </source>
</reference>
<organism evidence="7 8">
    <name type="scientific">Sulfitobacter sabulilitoris</name>
    <dbReference type="NCBI Taxonomy" id="2562655"/>
    <lineage>
        <taxon>Bacteria</taxon>
        <taxon>Pseudomonadati</taxon>
        <taxon>Pseudomonadota</taxon>
        <taxon>Alphaproteobacteria</taxon>
        <taxon>Rhodobacterales</taxon>
        <taxon>Roseobacteraceae</taxon>
        <taxon>Sulfitobacter</taxon>
    </lineage>
</organism>
<dbReference type="NCBIfam" id="TIGR00138">
    <property type="entry name" value="rsmG_gidB"/>
    <property type="match status" value="1"/>
</dbReference>
<feature type="binding site" evidence="6">
    <location>
        <position position="69"/>
    </location>
    <ligand>
        <name>S-adenosyl-L-methionine</name>
        <dbReference type="ChEBI" id="CHEBI:59789"/>
    </ligand>
</feature>
<accession>A0A5S3PEY4</accession>
<gene>
    <name evidence="6 7" type="primary">rsmG</name>
    <name evidence="7" type="ORF">FDT80_10025</name>
</gene>
<feature type="binding site" evidence="6">
    <location>
        <begin position="123"/>
        <end position="124"/>
    </location>
    <ligand>
        <name>S-adenosyl-L-methionine</name>
        <dbReference type="ChEBI" id="CHEBI:59789"/>
    </ligand>
</feature>
<feature type="binding site" evidence="6">
    <location>
        <position position="137"/>
    </location>
    <ligand>
        <name>S-adenosyl-L-methionine</name>
        <dbReference type="ChEBI" id="CHEBI:59789"/>
    </ligand>
</feature>
<keyword evidence="5 6" id="KW-0949">S-adenosyl-L-methionine</keyword>
<dbReference type="InterPro" id="IPR003682">
    <property type="entry name" value="rRNA_ssu_MeTfrase_G"/>
</dbReference>
<evidence type="ECO:0000313" key="7">
    <source>
        <dbReference type="EMBL" id="TMM52605.1"/>
    </source>
</evidence>
<feature type="binding site" evidence="6">
    <location>
        <position position="74"/>
    </location>
    <ligand>
        <name>S-adenosyl-L-methionine</name>
        <dbReference type="ChEBI" id="CHEBI:59789"/>
    </ligand>
</feature>
<dbReference type="EC" id="2.1.1.170" evidence="6"/>
<comment type="subcellular location">
    <subcellularLocation>
        <location evidence="6">Cytoplasm</location>
    </subcellularLocation>
</comment>
<dbReference type="EMBL" id="VANS01000002">
    <property type="protein sequence ID" value="TMM52605.1"/>
    <property type="molecule type" value="Genomic_DNA"/>
</dbReference>